<evidence type="ECO:0000313" key="9">
    <source>
        <dbReference type="EMBL" id="WXA99825.1"/>
    </source>
</evidence>
<evidence type="ECO:0000256" key="3">
    <source>
        <dbReference type="ARBA" id="ARBA00022777"/>
    </source>
</evidence>
<keyword evidence="2 5" id="KW-0547">Nucleotide-binding</keyword>
<dbReference type="InterPro" id="IPR000719">
    <property type="entry name" value="Prot_kinase_dom"/>
</dbReference>
<dbReference type="SUPFAM" id="SSF56112">
    <property type="entry name" value="Protein kinase-like (PK-like)"/>
    <property type="match status" value="1"/>
</dbReference>
<dbReference type="InterPro" id="IPR008271">
    <property type="entry name" value="Ser/Thr_kinase_AS"/>
</dbReference>
<accession>A0ABZ2KMC9</accession>
<keyword evidence="7" id="KW-0812">Transmembrane</keyword>
<keyword evidence="3 9" id="KW-0418">Kinase</keyword>
<dbReference type="RefSeq" id="WP_394850467.1">
    <property type="nucleotide sequence ID" value="NZ_CP089982.1"/>
</dbReference>
<protein>
    <submittedName>
        <fullName evidence="9">Serine/threonine protein kinase</fullName>
    </submittedName>
</protein>
<dbReference type="PROSITE" id="PS50011">
    <property type="entry name" value="PROTEIN_KINASE_DOM"/>
    <property type="match status" value="1"/>
</dbReference>
<dbReference type="PANTHER" id="PTHR43289">
    <property type="entry name" value="MITOGEN-ACTIVATED PROTEIN KINASE KINASE KINASE 20-RELATED"/>
    <property type="match status" value="1"/>
</dbReference>
<evidence type="ECO:0000259" key="8">
    <source>
        <dbReference type="PROSITE" id="PS50011"/>
    </source>
</evidence>
<keyword evidence="1" id="KW-0808">Transferase</keyword>
<dbReference type="Pfam" id="PF00069">
    <property type="entry name" value="Pkinase"/>
    <property type="match status" value="1"/>
</dbReference>
<keyword evidence="10" id="KW-1185">Reference proteome</keyword>
<dbReference type="InterPro" id="IPR017441">
    <property type="entry name" value="Protein_kinase_ATP_BS"/>
</dbReference>
<feature type="binding site" evidence="5">
    <location>
        <position position="50"/>
    </location>
    <ligand>
        <name>ATP</name>
        <dbReference type="ChEBI" id="CHEBI:30616"/>
    </ligand>
</feature>
<dbReference type="CDD" id="cd14014">
    <property type="entry name" value="STKc_PknB_like"/>
    <property type="match status" value="1"/>
</dbReference>
<evidence type="ECO:0000256" key="5">
    <source>
        <dbReference type="PROSITE-ProRule" id="PRU10141"/>
    </source>
</evidence>
<dbReference type="Proteomes" id="UP001379533">
    <property type="component" value="Chromosome"/>
</dbReference>
<keyword evidence="9" id="KW-0723">Serine/threonine-protein kinase</keyword>
<dbReference type="GO" id="GO:0004674">
    <property type="term" value="F:protein serine/threonine kinase activity"/>
    <property type="evidence" value="ECO:0007669"/>
    <property type="project" value="UniProtKB-KW"/>
</dbReference>
<evidence type="ECO:0000256" key="4">
    <source>
        <dbReference type="ARBA" id="ARBA00022840"/>
    </source>
</evidence>
<dbReference type="PANTHER" id="PTHR43289:SF6">
    <property type="entry name" value="SERINE_THREONINE-PROTEIN KINASE NEKL-3"/>
    <property type="match status" value="1"/>
</dbReference>
<dbReference type="SMART" id="SM00220">
    <property type="entry name" value="S_TKc"/>
    <property type="match status" value="1"/>
</dbReference>
<feature type="compositionally biased region" description="Low complexity" evidence="6">
    <location>
        <begin position="451"/>
        <end position="460"/>
    </location>
</feature>
<feature type="region of interest" description="Disordered" evidence="6">
    <location>
        <begin position="398"/>
        <end position="479"/>
    </location>
</feature>
<keyword evidence="4 5" id="KW-0067">ATP-binding</keyword>
<evidence type="ECO:0000256" key="6">
    <source>
        <dbReference type="SAM" id="MobiDB-lite"/>
    </source>
</evidence>
<dbReference type="Gene3D" id="3.30.200.20">
    <property type="entry name" value="Phosphorylase Kinase, domain 1"/>
    <property type="match status" value="1"/>
</dbReference>
<keyword evidence="7" id="KW-1133">Transmembrane helix</keyword>
<feature type="transmembrane region" description="Helical" evidence="7">
    <location>
        <begin position="369"/>
        <end position="389"/>
    </location>
</feature>
<dbReference type="PROSITE" id="PS00107">
    <property type="entry name" value="PROTEIN_KINASE_ATP"/>
    <property type="match status" value="1"/>
</dbReference>
<evidence type="ECO:0000313" key="10">
    <source>
        <dbReference type="Proteomes" id="UP001379533"/>
    </source>
</evidence>
<name>A0ABZ2KMC9_9BACT</name>
<evidence type="ECO:0000256" key="7">
    <source>
        <dbReference type="SAM" id="Phobius"/>
    </source>
</evidence>
<evidence type="ECO:0000256" key="1">
    <source>
        <dbReference type="ARBA" id="ARBA00022679"/>
    </source>
</evidence>
<evidence type="ECO:0000256" key="2">
    <source>
        <dbReference type="ARBA" id="ARBA00022741"/>
    </source>
</evidence>
<reference evidence="9 10" key="1">
    <citation type="submission" date="2021-12" db="EMBL/GenBank/DDBJ databases">
        <title>Discovery of the Pendulisporaceae a myxobacterial family with distinct sporulation behavior and unique specialized metabolism.</title>
        <authorList>
            <person name="Garcia R."/>
            <person name="Popoff A."/>
            <person name="Bader C.D."/>
            <person name="Loehr J."/>
            <person name="Walesch S."/>
            <person name="Walt C."/>
            <person name="Boldt J."/>
            <person name="Bunk B."/>
            <person name="Haeckl F.J.F.P.J."/>
            <person name="Gunesch A.P."/>
            <person name="Birkelbach J."/>
            <person name="Nuebel U."/>
            <person name="Pietschmann T."/>
            <person name="Bach T."/>
            <person name="Mueller R."/>
        </authorList>
    </citation>
    <scope>NUCLEOTIDE SEQUENCE [LARGE SCALE GENOMIC DNA]</scope>
    <source>
        <strain evidence="9 10">MSr12523</strain>
    </source>
</reference>
<sequence length="479" mass="51137">MTVAPEIDGVPEPGAVLLKKYRVERVLGQGGMGVVISAWHAALEQRVALKFLVGDAIRQREAVERFLREARAAVKLHSEHVAKVTDVGMLETGSPYMVMEFLDGRDLGDILEDGLTVPVSVAVDYVIQAIDAIAEAHARGIVHRDLKPSNLFVTRRDDGSNVIKVLDFGISKSDAFSSGIDKAALTRTAAVMGSPLYMSPEQFRSSKRVDWRTDIWALGVILYELVCHEVPFIGETVGEVFEIVLQNEPTSVRDLRPDAPEGLEEVILRCLRKKPEDRYADVAELAQALAPFGSGEWDRCVHRARRLLAGKSLSRLMTEGPPSSHNAMVVGPGVSGVAPKVAVSLPAVRHTSGGWGTSASHLTPRRPRWQLITGLGAAALLFLGGIAIVKIVDRNGSDRPAASAVDPLATEPPPKVQSLAVATPPAQASVVSAQIDAGAAPPGNRPRKAPAKAAAPKPANTPNDVAAAKPVDGVLDERH</sequence>
<feature type="domain" description="Protein kinase" evidence="8">
    <location>
        <begin position="21"/>
        <end position="293"/>
    </location>
</feature>
<keyword evidence="7" id="KW-0472">Membrane</keyword>
<proteinExistence type="predicted"/>
<dbReference type="Gene3D" id="1.10.510.10">
    <property type="entry name" value="Transferase(Phosphotransferase) domain 1"/>
    <property type="match status" value="1"/>
</dbReference>
<dbReference type="EMBL" id="CP089982">
    <property type="protein sequence ID" value="WXA99825.1"/>
    <property type="molecule type" value="Genomic_DNA"/>
</dbReference>
<organism evidence="9 10">
    <name type="scientific">Pendulispora brunnea</name>
    <dbReference type="NCBI Taxonomy" id="2905690"/>
    <lineage>
        <taxon>Bacteria</taxon>
        <taxon>Pseudomonadati</taxon>
        <taxon>Myxococcota</taxon>
        <taxon>Myxococcia</taxon>
        <taxon>Myxococcales</taxon>
        <taxon>Sorangiineae</taxon>
        <taxon>Pendulisporaceae</taxon>
        <taxon>Pendulispora</taxon>
    </lineage>
</organism>
<gene>
    <name evidence="9" type="ORF">LZC95_23795</name>
</gene>
<dbReference type="PROSITE" id="PS00108">
    <property type="entry name" value="PROTEIN_KINASE_ST"/>
    <property type="match status" value="1"/>
</dbReference>
<dbReference type="InterPro" id="IPR011009">
    <property type="entry name" value="Kinase-like_dom_sf"/>
</dbReference>